<dbReference type="PANTHER" id="PTHR11547">
    <property type="entry name" value="ARGININE OR CREATINE KINASE"/>
    <property type="match status" value="1"/>
</dbReference>
<dbReference type="OrthoDB" id="430219at2759"/>
<feature type="binding site" evidence="5">
    <location>
        <position position="83"/>
    </location>
    <ligand>
        <name>ATP</name>
        <dbReference type="ChEBI" id="CHEBI:30616"/>
    </ligand>
</feature>
<dbReference type="InterPro" id="IPR022414">
    <property type="entry name" value="ATP-guanido_PTrfase_cat"/>
</dbReference>
<evidence type="ECO:0000256" key="1">
    <source>
        <dbReference type="ARBA" id="ARBA00022679"/>
    </source>
</evidence>
<comment type="caution">
    <text evidence="5">Lacks conserved residue(s) required for the propagation of feature annotation.</text>
</comment>
<organism evidence="7 8">
    <name type="scientific">Protopolystoma xenopodis</name>
    <dbReference type="NCBI Taxonomy" id="117903"/>
    <lineage>
        <taxon>Eukaryota</taxon>
        <taxon>Metazoa</taxon>
        <taxon>Spiralia</taxon>
        <taxon>Lophotrochozoa</taxon>
        <taxon>Platyhelminthes</taxon>
        <taxon>Monogenea</taxon>
        <taxon>Polyopisthocotylea</taxon>
        <taxon>Polystomatidea</taxon>
        <taxon>Polystomatidae</taxon>
        <taxon>Protopolystoma</taxon>
    </lineage>
</organism>
<protein>
    <recommendedName>
        <fullName evidence="6">Phosphagen kinase C-terminal domain-containing protein</fullName>
    </recommendedName>
</protein>
<dbReference type="Gene3D" id="3.30.590.10">
    <property type="entry name" value="Glutamine synthetase/guanido kinase, catalytic domain"/>
    <property type="match status" value="1"/>
</dbReference>
<dbReference type="Pfam" id="PF00217">
    <property type="entry name" value="ATP-gua_Ptrans"/>
    <property type="match status" value="1"/>
</dbReference>
<dbReference type="InterPro" id="IPR000749">
    <property type="entry name" value="ATP-guanido_PTrfase"/>
</dbReference>
<feature type="domain" description="Phosphagen kinase C-terminal" evidence="6">
    <location>
        <begin position="1"/>
        <end position="107"/>
    </location>
</feature>
<gene>
    <name evidence="7" type="ORF">PXEA_LOCUS12696</name>
</gene>
<keyword evidence="2 5" id="KW-0547">Nucleotide-binding</keyword>
<dbReference type="GO" id="GO:0004111">
    <property type="term" value="F:creatine kinase activity"/>
    <property type="evidence" value="ECO:0007669"/>
    <property type="project" value="InterPro"/>
</dbReference>
<accession>A0A448WSP7</accession>
<proteinExistence type="inferred from homology"/>
<comment type="similarity">
    <text evidence="5">Belongs to the ATP:guanido phosphotransferase family.</text>
</comment>
<dbReference type="PANTHER" id="PTHR11547:SF38">
    <property type="entry name" value="ARGININE KINASE 1-RELATED"/>
    <property type="match status" value="1"/>
</dbReference>
<keyword evidence="3 5" id="KW-0418">Kinase</keyword>
<evidence type="ECO:0000313" key="7">
    <source>
        <dbReference type="EMBL" id="VEL19256.1"/>
    </source>
</evidence>
<dbReference type="Proteomes" id="UP000784294">
    <property type="component" value="Unassembled WGS sequence"/>
</dbReference>
<evidence type="ECO:0000256" key="2">
    <source>
        <dbReference type="ARBA" id="ARBA00022741"/>
    </source>
</evidence>
<dbReference type="InterPro" id="IPR014746">
    <property type="entry name" value="Gln_synth/guanido_kin_cat_dom"/>
</dbReference>
<name>A0A448WSP7_9PLAT</name>
<keyword evidence="4 5" id="KW-0067">ATP-binding</keyword>
<evidence type="ECO:0000256" key="3">
    <source>
        <dbReference type="ARBA" id="ARBA00022777"/>
    </source>
</evidence>
<keyword evidence="8" id="KW-1185">Reference proteome</keyword>
<dbReference type="GO" id="GO:0005615">
    <property type="term" value="C:extracellular space"/>
    <property type="evidence" value="ECO:0007669"/>
    <property type="project" value="TreeGrafter"/>
</dbReference>
<evidence type="ECO:0000256" key="4">
    <source>
        <dbReference type="ARBA" id="ARBA00022840"/>
    </source>
</evidence>
<dbReference type="SUPFAM" id="SSF55931">
    <property type="entry name" value="Glutamine synthetase/guanido kinase"/>
    <property type="match status" value="1"/>
</dbReference>
<evidence type="ECO:0000313" key="8">
    <source>
        <dbReference type="Proteomes" id="UP000784294"/>
    </source>
</evidence>
<keyword evidence="1 5" id="KW-0808">Transferase</keyword>
<dbReference type="GO" id="GO:0005524">
    <property type="term" value="F:ATP binding"/>
    <property type="evidence" value="ECO:0007669"/>
    <property type="project" value="UniProtKB-UniRule"/>
</dbReference>
<feature type="binding site" evidence="5">
    <location>
        <position position="46"/>
    </location>
    <ligand>
        <name>ATP</name>
        <dbReference type="ChEBI" id="CHEBI:30616"/>
    </ligand>
</feature>
<dbReference type="EMBL" id="CAAALY010040776">
    <property type="protein sequence ID" value="VEL19256.1"/>
    <property type="molecule type" value="Genomic_DNA"/>
</dbReference>
<dbReference type="GO" id="GO:0046314">
    <property type="term" value="P:phosphocreatine biosynthetic process"/>
    <property type="evidence" value="ECO:0007669"/>
    <property type="project" value="InterPro"/>
</dbReference>
<dbReference type="AlphaFoldDB" id="A0A448WSP7"/>
<sequence length="107" mass="12274">MGKEDRIKVEKTIVEALKTLPGELAGIYHPLSEMNEGTLRHVINDHPFLREFSCCKDWKLGRGVFQNGEKTFLVWICEEDHIRIISLQKNGNLPVVYRRLIQVSLGG</sequence>
<evidence type="ECO:0000256" key="5">
    <source>
        <dbReference type="PROSITE-ProRule" id="PRU00843"/>
    </source>
</evidence>
<dbReference type="PROSITE" id="PS51510">
    <property type="entry name" value="PHOSPHAGEN_KINASE_C"/>
    <property type="match status" value="1"/>
</dbReference>
<comment type="caution">
    <text evidence="7">The sequence shown here is derived from an EMBL/GenBank/DDBJ whole genome shotgun (WGS) entry which is preliminary data.</text>
</comment>
<evidence type="ECO:0000259" key="6">
    <source>
        <dbReference type="PROSITE" id="PS51510"/>
    </source>
</evidence>
<reference evidence="7" key="1">
    <citation type="submission" date="2018-11" db="EMBL/GenBank/DDBJ databases">
        <authorList>
            <consortium name="Pathogen Informatics"/>
        </authorList>
    </citation>
    <scope>NUCLEOTIDE SEQUENCE</scope>
</reference>